<dbReference type="PANTHER" id="PTHR43818">
    <property type="entry name" value="BCDNA.GH03377"/>
    <property type="match status" value="1"/>
</dbReference>
<sequence length="377" mass="41513">MERLKAGVVGMGFMGYAHVEALRRLGTVEVAAIASGSGAEKRAKALGISQWYDSYQEMILHGGIDAIHICTPNGTHYAIAKFALEHGVHVLCEKPFTVTVSEAEELCELAKKTGLQNAVNFHNRFYPMANTIRQKNLAGEFGKVLSVQGSYLQDYMLHDDTYSWRLDDTNGKTRVVGDIGSHWMDLAEFVSLHKITAVQAIFQTVYPVRRVPLKPAATFEKNDSAAEYRQVPVTTEDQACLLLEFDHDAIGSLAVSQVFAGKDNELRLLLSGSKQSAQWNSENCCNLILGNADQPNQLVAKNPAQAAPGTASMISYPAGHTEGYPDAFKQCFRAFYTSILNPGGDYPFATFADGLHSMILLDRIYQSAQERRWVAVP</sequence>
<name>A0A926DCY4_9FIRM</name>
<evidence type="ECO:0000259" key="3">
    <source>
        <dbReference type="Pfam" id="PF22725"/>
    </source>
</evidence>
<organism evidence="4 5">
    <name type="scientific">Yeguia hominis</name>
    <dbReference type="NCBI Taxonomy" id="2763662"/>
    <lineage>
        <taxon>Bacteria</taxon>
        <taxon>Bacillati</taxon>
        <taxon>Bacillota</taxon>
        <taxon>Clostridia</taxon>
        <taxon>Eubacteriales</taxon>
        <taxon>Yeguiaceae</taxon>
        <taxon>Yeguia</taxon>
    </lineage>
</organism>
<dbReference type="GO" id="GO:0000166">
    <property type="term" value="F:nucleotide binding"/>
    <property type="evidence" value="ECO:0007669"/>
    <property type="project" value="InterPro"/>
</dbReference>
<dbReference type="Pfam" id="PF22725">
    <property type="entry name" value="GFO_IDH_MocA_C3"/>
    <property type="match status" value="1"/>
</dbReference>
<dbReference type="SUPFAM" id="SSF51735">
    <property type="entry name" value="NAD(P)-binding Rossmann-fold domains"/>
    <property type="match status" value="1"/>
</dbReference>
<dbReference type="RefSeq" id="WP_249320290.1">
    <property type="nucleotide sequence ID" value="NZ_JACRSN010000021.1"/>
</dbReference>
<gene>
    <name evidence="4" type="ORF">IAG03_12060</name>
</gene>
<keyword evidence="5" id="KW-1185">Reference proteome</keyword>
<comment type="caution">
    <text evidence="4">The sequence shown here is derived from an EMBL/GenBank/DDBJ whole genome shotgun (WGS) entry which is preliminary data.</text>
</comment>
<dbReference type="SUPFAM" id="SSF55347">
    <property type="entry name" value="Glyceraldehyde-3-phosphate dehydrogenase-like, C-terminal domain"/>
    <property type="match status" value="1"/>
</dbReference>
<accession>A0A926DCY4</accession>
<feature type="domain" description="GFO/IDH/MocA-like oxidoreductase" evidence="3">
    <location>
        <begin position="132"/>
        <end position="277"/>
    </location>
</feature>
<dbReference type="InterPro" id="IPR050463">
    <property type="entry name" value="Gfo/Idh/MocA_oxidrdct_glycsds"/>
</dbReference>
<evidence type="ECO:0000313" key="5">
    <source>
        <dbReference type="Proteomes" id="UP000651482"/>
    </source>
</evidence>
<dbReference type="GO" id="GO:0016491">
    <property type="term" value="F:oxidoreductase activity"/>
    <property type="evidence" value="ECO:0007669"/>
    <property type="project" value="UniProtKB-KW"/>
</dbReference>
<reference evidence="4" key="1">
    <citation type="submission" date="2020-08" db="EMBL/GenBank/DDBJ databases">
        <title>Genome public.</title>
        <authorList>
            <person name="Liu C."/>
            <person name="Sun Q."/>
        </authorList>
    </citation>
    <scope>NUCLEOTIDE SEQUENCE</scope>
    <source>
        <strain evidence="4">NSJ-40</strain>
    </source>
</reference>
<dbReference type="AlphaFoldDB" id="A0A926DCY4"/>
<evidence type="ECO:0000259" key="2">
    <source>
        <dbReference type="Pfam" id="PF01408"/>
    </source>
</evidence>
<dbReference type="Gene3D" id="3.40.50.720">
    <property type="entry name" value="NAD(P)-binding Rossmann-like Domain"/>
    <property type="match status" value="1"/>
</dbReference>
<proteinExistence type="predicted"/>
<evidence type="ECO:0000256" key="1">
    <source>
        <dbReference type="ARBA" id="ARBA00023002"/>
    </source>
</evidence>
<evidence type="ECO:0000313" key="4">
    <source>
        <dbReference type="EMBL" id="MBC8534705.1"/>
    </source>
</evidence>
<dbReference type="InterPro" id="IPR036291">
    <property type="entry name" value="NAD(P)-bd_dom_sf"/>
</dbReference>
<dbReference type="Gene3D" id="3.30.360.10">
    <property type="entry name" value="Dihydrodipicolinate Reductase, domain 2"/>
    <property type="match status" value="1"/>
</dbReference>
<dbReference type="Pfam" id="PF01408">
    <property type="entry name" value="GFO_IDH_MocA"/>
    <property type="match status" value="1"/>
</dbReference>
<feature type="domain" description="Gfo/Idh/MocA-like oxidoreductase N-terminal" evidence="2">
    <location>
        <begin position="5"/>
        <end position="121"/>
    </location>
</feature>
<protein>
    <submittedName>
        <fullName evidence="4">Gfo/Idh/MocA family oxidoreductase</fullName>
    </submittedName>
</protein>
<dbReference type="PANTHER" id="PTHR43818:SF11">
    <property type="entry name" value="BCDNA.GH03377"/>
    <property type="match status" value="1"/>
</dbReference>
<keyword evidence="1" id="KW-0560">Oxidoreductase</keyword>
<dbReference type="InterPro" id="IPR055170">
    <property type="entry name" value="GFO_IDH_MocA-like_dom"/>
</dbReference>
<dbReference type="EMBL" id="JACRSN010000021">
    <property type="protein sequence ID" value="MBC8534705.1"/>
    <property type="molecule type" value="Genomic_DNA"/>
</dbReference>
<dbReference type="Proteomes" id="UP000651482">
    <property type="component" value="Unassembled WGS sequence"/>
</dbReference>
<dbReference type="InterPro" id="IPR000683">
    <property type="entry name" value="Gfo/Idh/MocA-like_OxRdtase_N"/>
</dbReference>